<feature type="repeat" description="ANK" evidence="3">
    <location>
        <begin position="1613"/>
        <end position="1645"/>
    </location>
</feature>
<feature type="repeat" description="ANK" evidence="3">
    <location>
        <begin position="1514"/>
        <end position="1546"/>
    </location>
</feature>
<evidence type="ECO:0000313" key="5">
    <source>
        <dbReference type="EMBL" id="KAH0809922.1"/>
    </source>
</evidence>
<feature type="repeat" description="ANK" evidence="3">
    <location>
        <begin position="1382"/>
        <end position="1414"/>
    </location>
</feature>
<dbReference type="Gene3D" id="1.25.40.20">
    <property type="entry name" value="Ankyrin repeat-containing domain"/>
    <property type="match status" value="7"/>
</dbReference>
<dbReference type="SUPFAM" id="SSF48403">
    <property type="entry name" value="Ankyrin repeat"/>
    <property type="match status" value="3"/>
</dbReference>
<dbReference type="SMART" id="SM00248">
    <property type="entry name" value="ANK"/>
    <property type="match status" value="25"/>
</dbReference>
<feature type="repeat" description="ANK" evidence="3">
    <location>
        <begin position="1349"/>
        <end position="1381"/>
    </location>
</feature>
<keyword evidence="2 3" id="KW-0040">ANK repeat</keyword>
<feature type="repeat" description="ANK" evidence="3">
    <location>
        <begin position="1195"/>
        <end position="1227"/>
    </location>
</feature>
<comment type="caution">
    <text evidence="5">The sequence shown here is derived from an EMBL/GenBank/DDBJ whole genome shotgun (WGS) entry which is preliminary data.</text>
</comment>
<organism evidence="5 6">
    <name type="scientific">Tenebrio molitor</name>
    <name type="common">Yellow mealworm beetle</name>
    <dbReference type="NCBI Taxonomy" id="7067"/>
    <lineage>
        <taxon>Eukaryota</taxon>
        <taxon>Metazoa</taxon>
        <taxon>Ecdysozoa</taxon>
        <taxon>Arthropoda</taxon>
        <taxon>Hexapoda</taxon>
        <taxon>Insecta</taxon>
        <taxon>Pterygota</taxon>
        <taxon>Neoptera</taxon>
        <taxon>Endopterygota</taxon>
        <taxon>Coleoptera</taxon>
        <taxon>Polyphaga</taxon>
        <taxon>Cucujiformia</taxon>
        <taxon>Tenebrionidae</taxon>
        <taxon>Tenebrio</taxon>
    </lineage>
</organism>
<dbReference type="Pfam" id="PF00023">
    <property type="entry name" value="Ank"/>
    <property type="match status" value="1"/>
</dbReference>
<reference evidence="5" key="2">
    <citation type="submission" date="2021-08" db="EMBL/GenBank/DDBJ databases">
        <authorList>
            <person name="Eriksson T."/>
        </authorList>
    </citation>
    <scope>NUCLEOTIDE SEQUENCE</scope>
    <source>
        <strain evidence="5">Stoneville</strain>
        <tissue evidence="5">Whole head</tissue>
    </source>
</reference>
<dbReference type="PRINTS" id="PR01415">
    <property type="entry name" value="ANKYRIN"/>
</dbReference>
<feature type="repeat" description="ANK" evidence="3">
    <location>
        <begin position="1547"/>
        <end position="1579"/>
    </location>
</feature>
<dbReference type="Gene3D" id="3.40.50.300">
    <property type="entry name" value="P-loop containing nucleotide triphosphate hydrolases"/>
    <property type="match status" value="1"/>
</dbReference>
<dbReference type="Pfam" id="PF12796">
    <property type="entry name" value="Ank_2"/>
    <property type="match status" value="10"/>
</dbReference>
<keyword evidence="6" id="KW-1185">Reference proteome</keyword>
<evidence type="ECO:0000256" key="2">
    <source>
        <dbReference type="ARBA" id="ARBA00023043"/>
    </source>
</evidence>
<reference evidence="5" key="1">
    <citation type="journal article" date="2020" name="J Insects Food Feed">
        <title>The yellow mealworm (Tenebrio molitor) genome: a resource for the emerging insects as food and feed industry.</title>
        <authorList>
            <person name="Eriksson T."/>
            <person name="Andere A."/>
            <person name="Kelstrup H."/>
            <person name="Emery V."/>
            <person name="Picard C."/>
        </authorList>
    </citation>
    <scope>NUCLEOTIDE SEQUENCE</scope>
    <source>
        <strain evidence="5">Stoneville</strain>
        <tissue evidence="5">Whole head</tissue>
    </source>
</reference>
<protein>
    <recommendedName>
        <fullName evidence="7">NACHT domain-containing protein</fullName>
    </recommendedName>
</protein>
<feature type="repeat" description="ANK" evidence="3">
    <location>
        <begin position="1448"/>
        <end position="1480"/>
    </location>
</feature>
<evidence type="ECO:0000256" key="4">
    <source>
        <dbReference type="SAM" id="MobiDB-lite"/>
    </source>
</evidence>
<name>A0A8J6H8S2_TENMO</name>
<dbReference type="PANTHER" id="PTHR24166">
    <property type="entry name" value="ROLLING PEBBLES, ISOFORM B"/>
    <property type="match status" value="1"/>
</dbReference>
<feature type="repeat" description="ANK" evidence="3">
    <location>
        <begin position="1910"/>
        <end position="1942"/>
    </location>
</feature>
<feature type="region of interest" description="Disordered" evidence="4">
    <location>
        <begin position="2325"/>
        <end position="2349"/>
    </location>
</feature>
<evidence type="ECO:0008006" key="7">
    <source>
        <dbReference type="Google" id="ProtNLM"/>
    </source>
</evidence>
<evidence type="ECO:0000256" key="3">
    <source>
        <dbReference type="PROSITE-ProRule" id="PRU00023"/>
    </source>
</evidence>
<feature type="region of interest" description="Disordered" evidence="4">
    <location>
        <begin position="2131"/>
        <end position="2156"/>
    </location>
</feature>
<dbReference type="SUPFAM" id="SSF52540">
    <property type="entry name" value="P-loop containing nucleoside triphosphate hydrolases"/>
    <property type="match status" value="1"/>
</dbReference>
<feature type="repeat" description="ANK" evidence="3">
    <location>
        <begin position="1415"/>
        <end position="1447"/>
    </location>
</feature>
<feature type="region of interest" description="Disordered" evidence="4">
    <location>
        <begin position="2019"/>
        <end position="2042"/>
    </location>
</feature>
<feature type="repeat" description="ANK" evidence="3">
    <location>
        <begin position="1580"/>
        <end position="1612"/>
    </location>
</feature>
<feature type="repeat" description="ANK" evidence="3">
    <location>
        <begin position="1646"/>
        <end position="1678"/>
    </location>
</feature>
<feature type="repeat" description="ANK" evidence="3">
    <location>
        <begin position="1228"/>
        <end position="1251"/>
    </location>
</feature>
<feature type="compositionally biased region" description="Basic residues" evidence="4">
    <location>
        <begin position="2330"/>
        <end position="2339"/>
    </location>
</feature>
<dbReference type="PROSITE" id="PS50088">
    <property type="entry name" value="ANK_REPEAT"/>
    <property type="match status" value="24"/>
</dbReference>
<feature type="repeat" description="ANK" evidence="3">
    <location>
        <begin position="1877"/>
        <end position="1909"/>
    </location>
</feature>
<sequence length="2604" mass="293830">MTPTTSSRCPPEPSIPRASIMMRGSNHGRRLQSATFRDCVGCSSSTCNSPVCSLGCTARPQSPQRKTATARNTPGLGAEYEVVVPAYFALKLNNTKDVQNYSIESNVENFGKFDDVVINVSAKNSQQIKFAIQLKHKDNNYKKIYPGAFEKLDGNFSLNTYYEAFKTMSDENKQCQLILYTNAQSNFKKTSIPTKFTIIEDPCDGKDIAMLFNTSSGGGNVYRFEDNNTTLNGNEDNITTSDYEDFLSRLRIFVCQKNEKDLKHDMIRILGESPAIKYIEFFRKWHQGKFTNKKIDKATVNVHLIDIFLSPFIISDRYFPVDQNDKLKLFEKVIKEFDVTLVNDAFKEFTKNLTGDFNPEEGIEEKLLSYKKNFKIEPNASLDKCIIHLAKETKIIDRSVTVLENEVKLKVLQYVFEKPLIVSFNETSEELIYKIMELHQLGSKIKFILVGQGIQSARLSRFRIFENMNHLRSNDELYSEVTRTCRLSLQGKKETTLEELINSCTEICEHVGAKEVFQMLIGKFLIGQATESLPSCYINRKISFKVEKIDAFLDRTFFDNHLAIVKFDREVKKVQNEIRKRNINVVDLHDYLKSTQISNDPMIISTNEEFSKQLLQDVFKKSYNKSVVYLRISEDNGFIIISMEENQIHCLTRPINILCADPGMGKTTMLKKLRNECDSSFWTIAVHLKIYCEFFKTKHDANELLDYLIEGNENNFSKRVRDVFRSEKKVYFFFDGLDEVEKSCVDNVLDSVEELSSEGFHVWISSRKNLKTKLEDRFEKVAMDMEEVEREQQKFYIKNRLTEEYNHEEIENLIKKMFNSFDIDSKSQVLGKVLQLYIITQNFLRDKELHQQMTEHTFVFTKIYDLFFRGRFKHNRDKEESKNPHLSLAEEEDIFEKYELVAVHSLFGEIVSEKLNLDLRRARRFLEQIKTNKDPLGIVTMVNDEGKAVFEHFTYGEYFAARFFANNFDKARLIREELFSDGRKNLMMILSVILAEDNPLHLAVIYRDVGQIAKYIEDKNVHDKAGRNPLHLATYNEPRCVGRKSCFIEVSIEATEYLRNIRILKKMMKFKYTDRDKLFQWNALECAFENKNFVAVEIILKRCEYSEEELRQYTKEYINNDKFVYFCLTHGCTKLLSLIFEVSEENEAYFRRIFPAHIIEHTMKNCYFQKHETLCFVIDILIHKYNFYVNSTNERGETALHLAAKYGKTYAVQILLEKGASVKVVTPNDKTPLHLARDNGHEQIVNLLTEKTPEHDLSIRKENEKRAGLCIEKQISLDDCEYNNEFRLHLAASSGNVKTVKSLIDEGDVVDAVTNLRETPLHIAAFKGNTDIAELLIEKGASVNALADEDLSPLHRAAQSGNSETLSLLIENGASVNVLTSNNQTPLHWAAQCGNSETTELLIEKGASVNSITINNETPLHYAAQSRNSKTAELLIEKGAAVSALTTGNQTPLHWAAQSGNSETAELLIVKGASVNVVTTDNESSLHCAARSGNSKVAELLIEKGASVNALATGDQTPLHWAAQRGNSELTIILIDKGASVNALTTHNQTPLHWAAQSGNSEVVELLIDKGASVNALTTHNQTPLHWAAQSGNSEVVELLIEKGASVNALTTGNQTPLHWASRGGNSKTAELLIKNGASVNALDTGTETPLHWAAEGGNSKTAELLIEKGAIVNALAKDAVTPLHRAAEKGNSEIVALLIEKGASVKALATGKQTPLHWAVEGGFSKTAELLIEKGASVNALATGNQTPLHWAAEGGNSKTVELLIEKGSAVNALTTSNQTPLHLVARQGKSKTAELLIKKGASVNVLAKDEVTPLHCAAQKGSYKIAALLIEKGASVNALATSNQTPLHWAAQGENSKTAELLIEKGAFVNAITTGNQTPLHWTAHYGNTKTAELLIEKGASVNGLATDEVTPLHCAAQKANSEIVALLIEKGASLNALDNGNETPLHWAAKGGNSKIAELLIEKGAFVNSLAKNLVTPLHWAAQKGNTEVAALLIEKGASINALTTDNQTPSIRWVTGSGAAPYTTHSGPRNDPSPHPFRDSVRVRLYVYQKVDQERRVFTHDSTRFSAREQRCHSNDQERPPVPGEIRQLSPQLSSFRQRWKTKLTRWALEHLQCDFDVRHCLAKENALERNPEPTEPTTHSTPTTPKESRTEETLELHLCDQPHREWDPTEYFVAWVNRISTHPWNCVVKYHVDARYSHVAYEESEPDASKDEFDALYESVKPPPVKIDPRIHKIIEIGSTGNNYNDKTVLSYATALKKCPELKKNTPLQLHQGEVKVFSEGQKKRGSKVRWRAVDKNVTYIDNKIVIILPPVLEEEEVNKLSSGQRKRKNKAMRRSSEDNVVSSKNKITIIKTPPEVQLDESRIEQGLGPPSPTHRLRGLETPRGFTLTSQSRIKQARQIYCYECDSWSDMRCKDPFNYTALPRDQPPLMTCNGCCVKMVRNSKSHRQGDHTASVFLKESFRPVVLLWSYICIYVRLVLTDTNTRASPILHLTPLNFNFWGHTKDLVYEVEINTKGQQQKRVTDAANQIPYEVVRRTCTSQLQINLFMVDHVCMMESSGTGHMCFCEEDMCNGVPGPEKGFSFTLVVLAYLLLRLCMYR</sequence>
<feature type="repeat" description="ANK" evidence="3">
    <location>
        <begin position="1811"/>
        <end position="1843"/>
    </location>
</feature>
<feature type="repeat" description="ANK" evidence="3">
    <location>
        <begin position="1283"/>
        <end position="1315"/>
    </location>
</feature>
<feature type="region of interest" description="Disordered" evidence="4">
    <location>
        <begin position="1"/>
        <end position="20"/>
    </location>
</feature>
<dbReference type="PROSITE" id="PS50297">
    <property type="entry name" value="ANK_REP_REGION"/>
    <property type="match status" value="23"/>
</dbReference>
<evidence type="ECO:0000313" key="6">
    <source>
        <dbReference type="Proteomes" id="UP000719412"/>
    </source>
</evidence>
<feature type="repeat" description="ANK" evidence="3">
    <location>
        <begin position="1976"/>
        <end position="2008"/>
    </location>
</feature>
<feature type="repeat" description="ANK" evidence="3">
    <location>
        <begin position="1745"/>
        <end position="1777"/>
    </location>
</feature>
<feature type="repeat" description="ANK" evidence="3">
    <location>
        <begin position="1679"/>
        <end position="1711"/>
    </location>
</feature>
<dbReference type="CDD" id="cd23595">
    <property type="entry name" value="TFP_LU_ECD_Qvr"/>
    <property type="match status" value="1"/>
</dbReference>
<dbReference type="InterPro" id="IPR050889">
    <property type="entry name" value="Dendritic_Spine_Reg/Scaffold"/>
</dbReference>
<dbReference type="PANTHER" id="PTHR24166:SF48">
    <property type="entry name" value="PROTEIN VAPYRIN"/>
    <property type="match status" value="1"/>
</dbReference>
<dbReference type="InterPro" id="IPR002110">
    <property type="entry name" value="Ankyrin_rpt"/>
</dbReference>
<dbReference type="Proteomes" id="UP000719412">
    <property type="component" value="Unassembled WGS sequence"/>
</dbReference>
<dbReference type="EMBL" id="JABDTM020027824">
    <property type="protein sequence ID" value="KAH0809922.1"/>
    <property type="molecule type" value="Genomic_DNA"/>
</dbReference>
<dbReference type="InterPro" id="IPR027417">
    <property type="entry name" value="P-loop_NTPase"/>
</dbReference>
<feature type="repeat" description="ANK" evidence="3">
    <location>
        <begin position="1943"/>
        <end position="1975"/>
    </location>
</feature>
<dbReference type="InterPro" id="IPR036770">
    <property type="entry name" value="Ankyrin_rpt-contain_sf"/>
</dbReference>
<feature type="repeat" description="ANK" evidence="3">
    <location>
        <begin position="1778"/>
        <end position="1810"/>
    </location>
</feature>
<feature type="repeat" description="ANK" evidence="3">
    <location>
        <begin position="1712"/>
        <end position="1744"/>
    </location>
</feature>
<keyword evidence="1" id="KW-0677">Repeat</keyword>
<feature type="compositionally biased region" description="Basic and acidic residues" evidence="4">
    <location>
        <begin position="2071"/>
        <end position="2083"/>
    </location>
</feature>
<evidence type="ECO:0000256" key="1">
    <source>
        <dbReference type="ARBA" id="ARBA00022737"/>
    </source>
</evidence>
<feature type="repeat" description="ANK" evidence="3">
    <location>
        <begin position="1844"/>
        <end position="1876"/>
    </location>
</feature>
<feature type="repeat" description="ANK" evidence="3">
    <location>
        <begin position="1316"/>
        <end position="1348"/>
    </location>
</feature>
<feature type="repeat" description="ANK" evidence="3">
    <location>
        <begin position="1481"/>
        <end position="1513"/>
    </location>
</feature>
<gene>
    <name evidence="5" type="ORF">GEV33_012869</name>
</gene>
<accession>A0A8J6H8S2</accession>
<feature type="region of interest" description="Disordered" evidence="4">
    <location>
        <begin position="2071"/>
        <end position="2091"/>
    </location>
</feature>
<feature type="compositionally biased region" description="Low complexity" evidence="4">
    <location>
        <begin position="2140"/>
        <end position="2150"/>
    </location>
</feature>
<proteinExistence type="predicted"/>